<reference evidence="1" key="1">
    <citation type="journal article" date="2017" name="Genome Biol. Evol.">
        <title>Genomic Epidemiology of NDM-1-Encoding Plasmids in Latin American Clinical Isolates Reveals Insights into the Evolution of Multidrug Resistance.</title>
        <authorList>
            <person name="Marquez-Ortiz R.A."/>
            <person name="Haggerty L."/>
            <person name="Olarte N."/>
            <person name="Duarte C."/>
            <person name="Garza-Ramos U."/>
            <person name="Silva-Sanchez J."/>
            <person name="Castro B.E."/>
            <person name="Sim E.M."/>
            <person name="Beltran M."/>
            <person name="Moncada M.V."/>
            <person name="Valderrama A."/>
            <person name="Castellanos J.E."/>
            <person name="Charles I.G."/>
            <person name="Vanegas N."/>
            <person name="Escobar-Perez J."/>
            <person name="Petty N.K."/>
        </authorList>
    </citation>
    <scope>NUCLEOTIDE SEQUENCE</scope>
    <source>
        <strain evidence="1">16pre36</strain>
        <plasmid evidence="1">p16Pre36-1</plasmid>
    </source>
</reference>
<sequence>MQNLGVKGVDRTKNILPENSGIKEIQQFQKQQTQFKQQAMELIKKEQQIKVGLKF</sequence>
<gene>
    <name evidence="1" type="ORF">PRE36P2_0450</name>
</gene>
<evidence type="ECO:0000313" key="1">
    <source>
        <dbReference type="EMBL" id="ARV75779.1"/>
    </source>
</evidence>
<geneLocation type="plasmid" evidence="1">
    <name>p16Pre36-1</name>
</geneLocation>
<keyword evidence="1" id="KW-0614">Plasmid</keyword>
<protein>
    <submittedName>
        <fullName evidence="1">Uncharacterized protein</fullName>
    </submittedName>
</protein>
<name>A0A220DHM5_PRORE</name>
<proteinExistence type="predicted"/>
<organism evidence="1">
    <name type="scientific">Providencia rettgeri</name>
    <dbReference type="NCBI Taxonomy" id="587"/>
    <lineage>
        <taxon>Bacteria</taxon>
        <taxon>Pseudomonadati</taxon>
        <taxon>Pseudomonadota</taxon>
        <taxon>Gammaproteobacteria</taxon>
        <taxon>Enterobacterales</taxon>
        <taxon>Morganellaceae</taxon>
        <taxon>Providencia</taxon>
    </lineage>
</organism>
<accession>A0A220DHM5</accession>
<dbReference type="EMBL" id="KX832926">
    <property type="protein sequence ID" value="ARV75779.1"/>
    <property type="molecule type" value="Genomic_DNA"/>
</dbReference>
<dbReference type="AlphaFoldDB" id="A0A220DHM5"/>